<dbReference type="GO" id="GO:0008757">
    <property type="term" value="F:S-adenosylmethionine-dependent methyltransferase activity"/>
    <property type="evidence" value="ECO:0007669"/>
    <property type="project" value="InterPro"/>
</dbReference>
<dbReference type="SUPFAM" id="SSF53335">
    <property type="entry name" value="S-adenosyl-L-methionine-dependent methyltransferases"/>
    <property type="match status" value="1"/>
</dbReference>
<evidence type="ECO:0000313" key="2">
    <source>
        <dbReference type="EMBL" id="KAF4467305.1"/>
    </source>
</evidence>
<evidence type="ECO:0000259" key="1">
    <source>
        <dbReference type="Pfam" id="PF08241"/>
    </source>
</evidence>
<dbReference type="EMBL" id="JAADYS010000765">
    <property type="protein sequence ID" value="KAF4467305.1"/>
    <property type="molecule type" value="Genomic_DNA"/>
</dbReference>
<keyword evidence="3" id="KW-1185">Reference proteome</keyword>
<feature type="domain" description="Methyltransferase type 11" evidence="1">
    <location>
        <begin position="67"/>
        <end position="159"/>
    </location>
</feature>
<name>A0A8H4LCV6_9HYPO</name>
<dbReference type="Gene3D" id="3.40.50.150">
    <property type="entry name" value="Vaccinia Virus protein VP39"/>
    <property type="match status" value="1"/>
</dbReference>
<evidence type="ECO:0000313" key="3">
    <source>
        <dbReference type="Proteomes" id="UP000554235"/>
    </source>
</evidence>
<sequence>MSSDLHFPRIYSLTSVDHARSVYDEWAKTYNTELAQKNQDYVAPATAATYVAKALGTPTIDKNVEILDAGCGTGLVGEFLARLGAKKIDGVDLSPGMLDEARELGAYRSLDVTDLSRPLAVKDSSYDVVTCVGTLTQAHVGPEAISEFVRVVKPGGYIVATVIQEIWQSGGYESHVKNLFDQGKIKVLSAEVEDYRRGAGAKAHFLVLQVPSS</sequence>
<dbReference type="InterPro" id="IPR013216">
    <property type="entry name" value="Methyltransf_11"/>
</dbReference>
<dbReference type="CDD" id="cd02440">
    <property type="entry name" value="AdoMet_MTases"/>
    <property type="match status" value="1"/>
</dbReference>
<comment type="caution">
    <text evidence="2">The sequence shown here is derived from an EMBL/GenBank/DDBJ whole genome shotgun (WGS) entry which is preliminary data.</text>
</comment>
<dbReference type="InterPro" id="IPR050508">
    <property type="entry name" value="Methyltransf_Superfamily"/>
</dbReference>
<dbReference type="AlphaFoldDB" id="A0A8H4LCV6"/>
<dbReference type="OrthoDB" id="3647at2759"/>
<organism evidence="2 3">
    <name type="scientific">Fusarium albosuccineum</name>
    <dbReference type="NCBI Taxonomy" id="1237068"/>
    <lineage>
        <taxon>Eukaryota</taxon>
        <taxon>Fungi</taxon>
        <taxon>Dikarya</taxon>
        <taxon>Ascomycota</taxon>
        <taxon>Pezizomycotina</taxon>
        <taxon>Sordariomycetes</taxon>
        <taxon>Hypocreomycetidae</taxon>
        <taxon>Hypocreales</taxon>
        <taxon>Nectriaceae</taxon>
        <taxon>Fusarium</taxon>
        <taxon>Fusarium decemcellulare species complex</taxon>
    </lineage>
</organism>
<accession>A0A8H4LCV6</accession>
<reference evidence="2 3" key="1">
    <citation type="submission" date="2020-01" db="EMBL/GenBank/DDBJ databases">
        <title>Identification and distribution of gene clusters putatively required for synthesis of sphingolipid metabolism inhibitors in phylogenetically diverse species of the filamentous fungus Fusarium.</title>
        <authorList>
            <person name="Kim H.-S."/>
            <person name="Busman M."/>
            <person name="Brown D.W."/>
            <person name="Divon H."/>
            <person name="Uhlig S."/>
            <person name="Proctor R.H."/>
        </authorList>
    </citation>
    <scope>NUCLEOTIDE SEQUENCE [LARGE SCALE GENOMIC DNA]</scope>
    <source>
        <strain evidence="2 3">NRRL 20459</strain>
    </source>
</reference>
<dbReference type="PANTHER" id="PTHR42912">
    <property type="entry name" value="METHYLTRANSFERASE"/>
    <property type="match status" value="1"/>
</dbReference>
<dbReference type="InterPro" id="IPR029063">
    <property type="entry name" value="SAM-dependent_MTases_sf"/>
</dbReference>
<dbReference type="Pfam" id="PF08241">
    <property type="entry name" value="Methyltransf_11"/>
    <property type="match status" value="1"/>
</dbReference>
<proteinExistence type="predicted"/>
<dbReference type="Proteomes" id="UP000554235">
    <property type="component" value="Unassembled WGS sequence"/>
</dbReference>
<gene>
    <name evidence="2" type="ORF">FALBO_5809</name>
</gene>
<protein>
    <recommendedName>
        <fullName evidence="1">Methyltransferase type 11 domain-containing protein</fullName>
    </recommendedName>
</protein>